<dbReference type="KEGG" id="xce:Xcel_3061"/>
<sequence>MASEPIVVVGGGLAAARAVETLRTEGFDGDVVVVTSEPHRPYERPPLSKDYLRGQAERESVFPLGEDWYREHAVEVRTHATAVGLSATEHRLTLADGATLPFGKLLLATGSTPRPLQLPGNDLRGVHLLRTLDDADRLSGALLQASLEGTELHEGPARVAVVGDGWIGLEVAASARQLGLDVTVIGRDAHPLEHVLGPELGEVFAQLHERHDVRLHRHATVTGFTGSDGQVTGVDMADGTHVDASIVVVGVGVTPNVGLAEAAGLDLRDAAEGGGVAVDGTLRTSHPDVWAAGDIASIPSPTYGRPLRVEHWARANDSGPHAARAMLGAADEYDILPYFFTDQFELGMEYTGWVDGPGGYDDVVLSGDPAGEAFAFWLRDGRVQAGMGLNVWDRMPEVEALIRSGKRPDRATLEAFVP</sequence>
<dbReference type="AlphaFoldDB" id="D1BZT5"/>
<keyword evidence="4" id="KW-0560">Oxidoreductase</keyword>
<evidence type="ECO:0000256" key="2">
    <source>
        <dbReference type="ARBA" id="ARBA00022630"/>
    </source>
</evidence>
<dbReference type="RefSeq" id="WP_012879805.1">
    <property type="nucleotide sequence ID" value="NC_013530.1"/>
</dbReference>
<dbReference type="InterPro" id="IPR028202">
    <property type="entry name" value="Reductase_C"/>
</dbReference>
<dbReference type="Gene3D" id="3.50.50.60">
    <property type="entry name" value="FAD/NAD(P)-binding domain"/>
    <property type="match status" value="2"/>
</dbReference>
<dbReference type="PANTHER" id="PTHR43557">
    <property type="entry name" value="APOPTOSIS-INDUCING FACTOR 1"/>
    <property type="match status" value="1"/>
</dbReference>
<dbReference type="InterPro" id="IPR036188">
    <property type="entry name" value="FAD/NAD-bd_sf"/>
</dbReference>
<evidence type="ECO:0000259" key="6">
    <source>
        <dbReference type="Pfam" id="PF14759"/>
    </source>
</evidence>
<feature type="domain" description="FAD/NAD(P)-binding" evidence="5">
    <location>
        <begin position="6"/>
        <end position="317"/>
    </location>
</feature>
<dbReference type="InterPro" id="IPR023753">
    <property type="entry name" value="FAD/NAD-binding_dom"/>
</dbReference>
<dbReference type="PRINTS" id="PR00411">
    <property type="entry name" value="PNDRDTASEI"/>
</dbReference>
<evidence type="ECO:0000256" key="1">
    <source>
        <dbReference type="ARBA" id="ARBA00001974"/>
    </source>
</evidence>
<dbReference type="Pfam" id="PF07992">
    <property type="entry name" value="Pyr_redox_2"/>
    <property type="match status" value="1"/>
</dbReference>
<comment type="cofactor">
    <cofactor evidence="1">
        <name>FAD</name>
        <dbReference type="ChEBI" id="CHEBI:57692"/>
    </cofactor>
</comment>
<reference evidence="7 8" key="2">
    <citation type="journal article" date="2010" name="Stand. Genomic Sci.">
        <title>Complete genome sequence of Xylanimonas cellulosilytica type strain (XIL07).</title>
        <authorList>
            <person name="Foster B."/>
            <person name="Pukall R."/>
            <person name="Abt B."/>
            <person name="Nolan M."/>
            <person name="Glavina Del Rio T."/>
            <person name="Chen F."/>
            <person name="Lucas S."/>
            <person name="Tice H."/>
            <person name="Pitluck S."/>
            <person name="Cheng J.-F."/>
            <person name="Chertkov O."/>
            <person name="Brettin T."/>
            <person name="Han C."/>
            <person name="Detter J.C."/>
            <person name="Bruce D."/>
            <person name="Goodwin L."/>
            <person name="Ivanova N."/>
            <person name="Mavromatis K."/>
            <person name="Pati A."/>
            <person name="Mikhailova N."/>
            <person name="Chen A."/>
            <person name="Palaniappan K."/>
            <person name="Land M."/>
            <person name="Hauser L."/>
            <person name="Chang Y.-J."/>
            <person name="Jeffries C.D."/>
            <person name="Chain P."/>
            <person name="Rohde M."/>
            <person name="Goeker M."/>
            <person name="Bristow J."/>
            <person name="Eisen J.A."/>
            <person name="Markowitz V."/>
            <person name="Hugenholtz P."/>
            <person name="Kyrpides N.C."/>
            <person name="Klenk H.-P."/>
            <person name="Lapidus A."/>
        </authorList>
    </citation>
    <scope>NUCLEOTIDE SEQUENCE [LARGE SCALE GENOMIC DNA]</scope>
    <source>
        <strain evidence="8">DSM 15894 / CECT 5975 / LMG 20990 / XIL07</strain>
    </source>
</reference>
<dbReference type="STRING" id="446471.Xcel_3061"/>
<dbReference type="InterPro" id="IPR050446">
    <property type="entry name" value="FAD-oxidoreductase/Apoptosis"/>
</dbReference>
<dbReference type="eggNOG" id="COG0446">
    <property type="taxonomic scope" value="Bacteria"/>
</dbReference>
<dbReference type="PRINTS" id="PR00368">
    <property type="entry name" value="FADPNR"/>
</dbReference>
<dbReference type="OrthoDB" id="1145at2"/>
<evidence type="ECO:0000259" key="5">
    <source>
        <dbReference type="Pfam" id="PF07992"/>
    </source>
</evidence>
<dbReference type="SUPFAM" id="SSF51905">
    <property type="entry name" value="FAD/NAD(P)-binding domain"/>
    <property type="match status" value="2"/>
</dbReference>
<evidence type="ECO:0000313" key="8">
    <source>
        <dbReference type="Proteomes" id="UP000002255"/>
    </source>
</evidence>
<evidence type="ECO:0000313" key="7">
    <source>
        <dbReference type="EMBL" id="ACZ32063.1"/>
    </source>
</evidence>
<dbReference type="HOGENOM" id="CLU_003291_4_0_11"/>
<dbReference type="SUPFAM" id="SSF55424">
    <property type="entry name" value="FAD/NAD-linked reductases, dimerisation (C-terminal) domain"/>
    <property type="match status" value="1"/>
</dbReference>
<organism evidence="7 8">
    <name type="scientific">Xylanimonas cellulosilytica (strain DSM 15894 / JCM 12276 / CECT 5975 / KCTC 9989 / LMG 20990 / NBRC 107835 / XIL07)</name>
    <dbReference type="NCBI Taxonomy" id="446471"/>
    <lineage>
        <taxon>Bacteria</taxon>
        <taxon>Bacillati</taxon>
        <taxon>Actinomycetota</taxon>
        <taxon>Actinomycetes</taxon>
        <taxon>Micrococcales</taxon>
        <taxon>Promicromonosporaceae</taxon>
        <taxon>Xylanimonas</taxon>
    </lineage>
</organism>
<feature type="domain" description="Reductase C-terminal" evidence="6">
    <location>
        <begin position="338"/>
        <end position="413"/>
    </location>
</feature>
<proteinExistence type="predicted"/>
<keyword evidence="2" id="KW-0285">Flavoprotein</keyword>
<dbReference type="Pfam" id="PF14759">
    <property type="entry name" value="Reductase_C"/>
    <property type="match status" value="1"/>
</dbReference>
<accession>D1BZT5</accession>
<reference evidence="8" key="1">
    <citation type="submission" date="2009-11" db="EMBL/GenBank/DDBJ databases">
        <title>The complete chromosome of Xylanimonas cellulosilytica DSM 15894.</title>
        <authorList>
            <consortium name="US DOE Joint Genome Institute (JGI-PGF)"/>
            <person name="Lucas S."/>
            <person name="Copeland A."/>
            <person name="Lapidus A."/>
            <person name="Glavina del Rio T."/>
            <person name="Dalin E."/>
            <person name="Tice H."/>
            <person name="Bruce D."/>
            <person name="Goodwin L."/>
            <person name="Pitluck S."/>
            <person name="Kyrpides N."/>
            <person name="Mavromatis K."/>
            <person name="Ivanova N."/>
            <person name="Mikhailova N."/>
            <person name="Foster B."/>
            <person name="Clum A."/>
            <person name="Brettin T."/>
            <person name="Detter J.C."/>
            <person name="Han C."/>
            <person name="Larimer F."/>
            <person name="Land M."/>
            <person name="Hauser L."/>
            <person name="Markowitz V."/>
            <person name="Cheng J.F."/>
            <person name="Hugenholtz P."/>
            <person name="Woyke T."/>
            <person name="Wu D."/>
            <person name="Gehrich-Schroeter G."/>
            <person name="Schneider S."/>
            <person name="Pukall S.R."/>
            <person name="Klenk H.P."/>
            <person name="Eisen J.A."/>
        </authorList>
    </citation>
    <scope>NUCLEOTIDE SEQUENCE [LARGE SCALE GENOMIC DNA]</scope>
    <source>
        <strain evidence="8">DSM 15894 / CECT 5975 / LMG 20990 / XIL07</strain>
    </source>
</reference>
<dbReference type="GO" id="GO:0005737">
    <property type="term" value="C:cytoplasm"/>
    <property type="evidence" value="ECO:0007669"/>
    <property type="project" value="TreeGrafter"/>
</dbReference>
<keyword evidence="3" id="KW-0274">FAD</keyword>
<dbReference type="Gene3D" id="3.30.390.30">
    <property type="match status" value="1"/>
</dbReference>
<dbReference type="Proteomes" id="UP000002255">
    <property type="component" value="Chromosome"/>
</dbReference>
<protein>
    <submittedName>
        <fullName evidence="7">FAD-dependent pyridine nucleotide-disulphide oxidoreductase</fullName>
    </submittedName>
</protein>
<dbReference type="GO" id="GO:0016651">
    <property type="term" value="F:oxidoreductase activity, acting on NAD(P)H"/>
    <property type="evidence" value="ECO:0007669"/>
    <property type="project" value="TreeGrafter"/>
</dbReference>
<name>D1BZT5_XYLCX</name>
<evidence type="ECO:0000256" key="3">
    <source>
        <dbReference type="ARBA" id="ARBA00022827"/>
    </source>
</evidence>
<dbReference type="InterPro" id="IPR016156">
    <property type="entry name" value="FAD/NAD-linked_Rdtase_dimer_sf"/>
</dbReference>
<dbReference type="PANTHER" id="PTHR43557:SF2">
    <property type="entry name" value="RIESKE DOMAIN-CONTAINING PROTEIN-RELATED"/>
    <property type="match status" value="1"/>
</dbReference>
<dbReference type="EMBL" id="CP001821">
    <property type="protein sequence ID" value="ACZ32063.1"/>
    <property type="molecule type" value="Genomic_DNA"/>
</dbReference>
<evidence type="ECO:0000256" key="4">
    <source>
        <dbReference type="ARBA" id="ARBA00023002"/>
    </source>
</evidence>
<keyword evidence="8" id="KW-1185">Reference proteome</keyword>
<gene>
    <name evidence="7" type="ordered locus">Xcel_3061</name>
</gene>